<feature type="compositionally biased region" description="Basic and acidic residues" evidence="1">
    <location>
        <begin position="25"/>
        <end position="38"/>
    </location>
</feature>
<dbReference type="EMBL" id="CADEAL010000691">
    <property type="protein sequence ID" value="CAB1423890.1"/>
    <property type="molecule type" value="Genomic_DNA"/>
</dbReference>
<proteinExistence type="predicted"/>
<evidence type="ECO:0000313" key="2">
    <source>
        <dbReference type="EMBL" id="CAB1423890.1"/>
    </source>
</evidence>
<accession>A0A9N7U362</accession>
<evidence type="ECO:0000313" key="3">
    <source>
        <dbReference type="Proteomes" id="UP001153269"/>
    </source>
</evidence>
<protein>
    <submittedName>
        <fullName evidence="2">Uncharacterized protein</fullName>
    </submittedName>
</protein>
<comment type="caution">
    <text evidence="2">The sequence shown here is derived from an EMBL/GenBank/DDBJ whole genome shotgun (WGS) entry which is preliminary data.</text>
</comment>
<gene>
    <name evidence="2" type="ORF">PLEPLA_LOCUS11811</name>
</gene>
<reference evidence="2" key="1">
    <citation type="submission" date="2020-03" db="EMBL/GenBank/DDBJ databases">
        <authorList>
            <person name="Weist P."/>
        </authorList>
    </citation>
    <scope>NUCLEOTIDE SEQUENCE</scope>
</reference>
<sequence length="155" mass="17224">MKCCHVDEAICQTDTVHQLGSEERVAVKEGEREGDGERGNNPPPRVPPLQQQRVGFYWLVNVSDGSTRSVCFVRCDATASILHKADDDSGTGVPVNYWLQVLGGSLPAFHRGGRLSSPLAGPEPDDLVEKEYRRQLAGPSLRQRLYPWTYSSWKS</sequence>
<feature type="region of interest" description="Disordered" evidence="1">
    <location>
        <begin position="25"/>
        <end position="49"/>
    </location>
</feature>
<dbReference type="AlphaFoldDB" id="A0A9N7U362"/>
<evidence type="ECO:0000256" key="1">
    <source>
        <dbReference type="SAM" id="MobiDB-lite"/>
    </source>
</evidence>
<organism evidence="2 3">
    <name type="scientific">Pleuronectes platessa</name>
    <name type="common">European plaice</name>
    <dbReference type="NCBI Taxonomy" id="8262"/>
    <lineage>
        <taxon>Eukaryota</taxon>
        <taxon>Metazoa</taxon>
        <taxon>Chordata</taxon>
        <taxon>Craniata</taxon>
        <taxon>Vertebrata</taxon>
        <taxon>Euteleostomi</taxon>
        <taxon>Actinopterygii</taxon>
        <taxon>Neopterygii</taxon>
        <taxon>Teleostei</taxon>
        <taxon>Neoteleostei</taxon>
        <taxon>Acanthomorphata</taxon>
        <taxon>Carangaria</taxon>
        <taxon>Pleuronectiformes</taxon>
        <taxon>Pleuronectoidei</taxon>
        <taxon>Pleuronectidae</taxon>
        <taxon>Pleuronectes</taxon>
    </lineage>
</organism>
<keyword evidence="3" id="KW-1185">Reference proteome</keyword>
<dbReference type="Proteomes" id="UP001153269">
    <property type="component" value="Unassembled WGS sequence"/>
</dbReference>
<name>A0A9N7U362_PLEPL</name>